<evidence type="ECO:0000259" key="2">
    <source>
        <dbReference type="PROSITE" id="PS50003"/>
    </source>
</evidence>
<feature type="compositionally biased region" description="Low complexity" evidence="1">
    <location>
        <begin position="187"/>
        <end position="203"/>
    </location>
</feature>
<dbReference type="KEGG" id="acan:ACA1_290550"/>
<dbReference type="CDD" id="cd00160">
    <property type="entry name" value="RhoGEF"/>
    <property type="match status" value="1"/>
</dbReference>
<dbReference type="Proteomes" id="UP000011083">
    <property type="component" value="Unassembled WGS sequence"/>
</dbReference>
<dbReference type="InterPro" id="IPR035899">
    <property type="entry name" value="DBL_dom_sf"/>
</dbReference>
<dbReference type="InterPro" id="IPR003096">
    <property type="entry name" value="SM22_calponin"/>
</dbReference>
<dbReference type="GO" id="GO:0005085">
    <property type="term" value="F:guanyl-nucleotide exchange factor activity"/>
    <property type="evidence" value="ECO:0007669"/>
    <property type="project" value="InterPro"/>
</dbReference>
<dbReference type="InterPro" id="IPR001849">
    <property type="entry name" value="PH_domain"/>
</dbReference>
<dbReference type="GO" id="GO:0005737">
    <property type="term" value="C:cytoplasm"/>
    <property type="evidence" value="ECO:0007669"/>
    <property type="project" value="TreeGrafter"/>
</dbReference>
<dbReference type="RefSeq" id="XP_004368035.1">
    <property type="nucleotide sequence ID" value="XM_004367978.1"/>
</dbReference>
<dbReference type="InterPro" id="IPR001715">
    <property type="entry name" value="CH_dom"/>
</dbReference>
<dbReference type="SMART" id="SM00233">
    <property type="entry name" value="PH"/>
    <property type="match status" value="1"/>
</dbReference>
<dbReference type="PROSITE" id="PS50003">
    <property type="entry name" value="PH_DOMAIN"/>
    <property type="match status" value="1"/>
</dbReference>
<dbReference type="SMART" id="SM00033">
    <property type="entry name" value="CH"/>
    <property type="match status" value="3"/>
</dbReference>
<proteinExistence type="predicted"/>
<dbReference type="SMART" id="SM00325">
    <property type="entry name" value="RhoGEF"/>
    <property type="match status" value="1"/>
</dbReference>
<dbReference type="OrthoDB" id="18921at2759"/>
<dbReference type="SUPFAM" id="SSF48065">
    <property type="entry name" value="DBL homology domain (DH-domain)"/>
    <property type="match status" value="1"/>
</dbReference>
<dbReference type="PROSITE" id="PS50021">
    <property type="entry name" value="CH"/>
    <property type="match status" value="3"/>
</dbReference>
<evidence type="ECO:0000313" key="6">
    <source>
        <dbReference type="Proteomes" id="UP000011083"/>
    </source>
</evidence>
<accession>L8HJB2</accession>
<dbReference type="AlphaFoldDB" id="L8HJB2"/>
<dbReference type="PANTHER" id="PTHR12673:SF159">
    <property type="entry name" value="LD03170P"/>
    <property type="match status" value="1"/>
</dbReference>
<name>L8HJB2_ACACF</name>
<feature type="domain" description="PH" evidence="2">
    <location>
        <begin position="789"/>
        <end position="895"/>
    </location>
</feature>
<dbReference type="Pfam" id="PF00307">
    <property type="entry name" value="CH"/>
    <property type="match status" value="3"/>
</dbReference>
<dbReference type="GeneID" id="14926327"/>
<reference evidence="5 6" key="1">
    <citation type="journal article" date="2013" name="Genome Biol.">
        <title>Genome of Acanthamoeba castellanii highlights extensive lateral gene transfer and early evolution of tyrosine kinase signaling.</title>
        <authorList>
            <person name="Clarke M."/>
            <person name="Lohan A.J."/>
            <person name="Liu B."/>
            <person name="Lagkouvardos I."/>
            <person name="Roy S."/>
            <person name="Zafar N."/>
            <person name="Bertelli C."/>
            <person name="Schilde C."/>
            <person name="Kianianmomeni A."/>
            <person name="Burglin T.R."/>
            <person name="Frech C."/>
            <person name="Turcotte B."/>
            <person name="Kopec K.O."/>
            <person name="Synnott J.M."/>
            <person name="Choo C."/>
            <person name="Paponov I."/>
            <person name="Finkler A."/>
            <person name="Soon Heng Tan C."/>
            <person name="Hutchins A.P."/>
            <person name="Weinmeier T."/>
            <person name="Rattei T."/>
            <person name="Chu J.S."/>
            <person name="Gimenez G."/>
            <person name="Irimia M."/>
            <person name="Rigden D.J."/>
            <person name="Fitzpatrick D.A."/>
            <person name="Lorenzo-Morales J."/>
            <person name="Bateman A."/>
            <person name="Chiu C.H."/>
            <person name="Tang P."/>
            <person name="Hegemann P."/>
            <person name="Fromm H."/>
            <person name="Raoult D."/>
            <person name="Greub G."/>
            <person name="Miranda-Saavedra D."/>
            <person name="Chen N."/>
            <person name="Nash P."/>
            <person name="Ginger M.L."/>
            <person name="Horn M."/>
            <person name="Schaap P."/>
            <person name="Caler L."/>
            <person name="Loftus B."/>
        </authorList>
    </citation>
    <scope>NUCLEOTIDE SEQUENCE [LARGE SCALE GENOMIC DNA]</scope>
    <source>
        <strain evidence="5 6">Neff</strain>
    </source>
</reference>
<feature type="compositionally biased region" description="Polar residues" evidence="1">
    <location>
        <begin position="157"/>
        <end position="172"/>
    </location>
</feature>
<evidence type="ECO:0000256" key="1">
    <source>
        <dbReference type="SAM" id="MobiDB-lite"/>
    </source>
</evidence>
<organism evidence="5 6">
    <name type="scientific">Acanthamoeba castellanii (strain ATCC 30010 / Neff)</name>
    <dbReference type="NCBI Taxonomy" id="1257118"/>
    <lineage>
        <taxon>Eukaryota</taxon>
        <taxon>Amoebozoa</taxon>
        <taxon>Discosea</taxon>
        <taxon>Longamoebia</taxon>
        <taxon>Centramoebida</taxon>
        <taxon>Acanthamoebidae</taxon>
        <taxon>Acanthamoeba</taxon>
    </lineage>
</organism>
<dbReference type="InterPro" id="IPR011993">
    <property type="entry name" value="PH-like_dom_sf"/>
</dbReference>
<dbReference type="InterPro" id="IPR001331">
    <property type="entry name" value="GDS_CDC24_CS"/>
</dbReference>
<feature type="domain" description="Calponin-homology (CH)" evidence="4">
    <location>
        <begin position="21"/>
        <end position="135"/>
    </location>
</feature>
<dbReference type="PROSITE" id="PS00741">
    <property type="entry name" value="DH_1"/>
    <property type="match status" value="1"/>
</dbReference>
<dbReference type="PROSITE" id="PS50010">
    <property type="entry name" value="DH_2"/>
    <property type="match status" value="1"/>
</dbReference>
<dbReference type="PANTHER" id="PTHR12673">
    <property type="entry name" value="FACIOGENITAL DYSPLASIA PROTEIN"/>
    <property type="match status" value="1"/>
</dbReference>
<feature type="domain" description="Calponin-homology (CH)" evidence="4">
    <location>
        <begin position="293"/>
        <end position="399"/>
    </location>
</feature>
<keyword evidence="6" id="KW-1185">Reference proteome</keyword>
<dbReference type="Gene3D" id="2.30.29.30">
    <property type="entry name" value="Pleckstrin-homology domain (PH domain)/Phosphotyrosine-binding domain (PTB)"/>
    <property type="match status" value="1"/>
</dbReference>
<evidence type="ECO:0000259" key="3">
    <source>
        <dbReference type="PROSITE" id="PS50010"/>
    </source>
</evidence>
<feature type="domain" description="DH" evidence="3">
    <location>
        <begin position="564"/>
        <end position="755"/>
    </location>
</feature>
<dbReference type="GO" id="GO:0035556">
    <property type="term" value="P:intracellular signal transduction"/>
    <property type="evidence" value="ECO:0007669"/>
    <property type="project" value="InterPro"/>
</dbReference>
<dbReference type="Pfam" id="PF00621">
    <property type="entry name" value="RhoGEF"/>
    <property type="match status" value="1"/>
</dbReference>
<dbReference type="Gene3D" id="1.20.900.10">
    <property type="entry name" value="Dbl homology (DH) domain"/>
    <property type="match status" value="1"/>
</dbReference>
<dbReference type="PRINTS" id="PR00888">
    <property type="entry name" value="SM22CALPONIN"/>
</dbReference>
<dbReference type="SUPFAM" id="SSF50729">
    <property type="entry name" value="PH domain-like"/>
    <property type="match status" value="1"/>
</dbReference>
<evidence type="ECO:0000259" key="4">
    <source>
        <dbReference type="PROSITE" id="PS50021"/>
    </source>
</evidence>
<dbReference type="SUPFAM" id="SSF47576">
    <property type="entry name" value="Calponin-homology domain, CH-domain"/>
    <property type="match status" value="2"/>
</dbReference>
<protein>
    <submittedName>
        <fullName evidence="5">Calponin domain containing protein</fullName>
    </submittedName>
</protein>
<dbReference type="VEuPathDB" id="AmoebaDB:ACA1_290550"/>
<dbReference type="OMA" id="LYSYLIM"/>
<dbReference type="InterPro" id="IPR000219">
    <property type="entry name" value="DH_dom"/>
</dbReference>
<gene>
    <name evidence="5" type="ORF">ACA1_290550</name>
</gene>
<dbReference type="InterPro" id="IPR051092">
    <property type="entry name" value="FYVE_RhoGEF_PH"/>
</dbReference>
<sequence>MSDVPTLEVSLQEKRQRDYNPQLDMDMRKWVAAFLGVDVDLSPSTSFASIFKDGILLCRIINKIKPGTIPEPARTGLAFKQMVRGLPFENIQNYLHGCKELGLPESSLFNTIDLFEEKNVNMVIKNVYNMSQIASGVRPGSMRDASSSAAAAKQRGLATSMSSPNLKTSSGSLVIGRSPPPPPPASSKPTPAQAQAQPSTTSQPAPPARPARSGSVRPPVPPRSTILKAAPVVSVTSTPVSSMAEKRISRRMSFGRSQAQQMIAAAAAVVTRGPDVSSLTDDINAKAAFKYNPLLEEQASRWVCGVLGVMLDPSRTFISSIKDGVLLCKLINKLKPGTIPQIHTSSIAYKQMENIAAYLKACVQLGLSAYDCFNTVDLYEEKDINVVINNIHVLAKHVKAQGIGGEGVPAIEDSKRARRPYSIFLTEVQGLQELQASLADLPADPVESELVEWMNSHISKDGGPLISNTHSDLKDGVALIRLLEVLSDVRVGHYVVDPKLPWHRIQNATLILRFIAEQTFWSVRGCTSHDIVLGNAEPLKTLLKHIRSKFDRDFLFQGMEKGTRRQKIAEELTTTERTYVTHLRTLTNGLLNELKSHLGQATEVLTADEIEEVFANVEEIVEFHSSLLDIVEARLASYTALTEFGDLFVEKFDETFVTMYKRYVRDFDSTHLVIKFLEGAKPEFRVHIDKFENEEKSRSGLLLNSFLILPVQRVPRYMLLLQELEKQTPEEHPDSPNIKKSIEILGNILDDINASKTKSDSQHKLSTIESSIAGLEALPIDTLVHPKRRYVREGVLTWRGESEDNPSPYFFLFNDFLMYTTRRGNEEGPDEGGKAFEYITIVPLNFITLVEECEAEPNAFQVALEEELTLFVAPSPKARRTERDEWIKDLQQALDEKVVIQFCEF</sequence>
<evidence type="ECO:0000313" key="5">
    <source>
        <dbReference type="EMBL" id="ELR25280.1"/>
    </source>
</evidence>
<dbReference type="Gene3D" id="1.10.418.10">
    <property type="entry name" value="Calponin-like domain"/>
    <property type="match status" value="3"/>
</dbReference>
<dbReference type="InterPro" id="IPR036872">
    <property type="entry name" value="CH_dom_sf"/>
</dbReference>
<dbReference type="EMBL" id="KB007805">
    <property type="protein sequence ID" value="ELR25280.1"/>
    <property type="molecule type" value="Genomic_DNA"/>
</dbReference>
<feature type="domain" description="Calponin-homology (CH)" evidence="4">
    <location>
        <begin position="444"/>
        <end position="551"/>
    </location>
</feature>
<dbReference type="CDD" id="cd00014">
    <property type="entry name" value="CH_SF"/>
    <property type="match status" value="1"/>
</dbReference>
<feature type="region of interest" description="Disordered" evidence="1">
    <location>
        <begin position="137"/>
        <end position="227"/>
    </location>
</feature>